<gene>
    <name evidence="3" type="ORF">A3SI_02573</name>
</gene>
<dbReference type="Pfam" id="PF18826">
    <property type="entry name" value="bVLRF1"/>
    <property type="match status" value="1"/>
</dbReference>
<dbReference type="PROSITE" id="PS52044">
    <property type="entry name" value="VLRF1"/>
    <property type="match status" value="1"/>
</dbReference>
<dbReference type="STRING" id="1189621.A3SI_02573"/>
<evidence type="ECO:0000313" key="3">
    <source>
        <dbReference type="EMBL" id="EIM78549.1"/>
    </source>
</evidence>
<name>I5C9P7_9BACT</name>
<comment type="caution">
    <text evidence="3">The sequence shown here is derived from an EMBL/GenBank/DDBJ whole genome shotgun (WGS) entry which is preliminary data.</text>
</comment>
<accession>I5C9P7</accession>
<feature type="domain" description="VLRF1" evidence="2">
    <location>
        <begin position="47"/>
        <end position="185"/>
    </location>
</feature>
<dbReference type="PATRIC" id="fig|1189621.3.peg.537"/>
<dbReference type="EMBL" id="AJYA01000004">
    <property type="protein sequence ID" value="EIM78549.1"/>
    <property type="molecule type" value="Genomic_DNA"/>
</dbReference>
<dbReference type="Proteomes" id="UP000005551">
    <property type="component" value="Unassembled WGS sequence"/>
</dbReference>
<feature type="region of interest" description="Disordered" evidence="1">
    <location>
        <begin position="221"/>
        <end position="243"/>
    </location>
</feature>
<organism evidence="3 4">
    <name type="scientific">Nitritalea halalkaliphila LW7</name>
    <dbReference type="NCBI Taxonomy" id="1189621"/>
    <lineage>
        <taxon>Bacteria</taxon>
        <taxon>Pseudomonadati</taxon>
        <taxon>Bacteroidota</taxon>
        <taxon>Cytophagia</taxon>
        <taxon>Cytophagales</taxon>
        <taxon>Cyclobacteriaceae</taxon>
        <taxon>Nitritalea</taxon>
    </lineage>
</organism>
<dbReference type="InterPro" id="IPR041175">
    <property type="entry name" value="VLRF1/Vms1"/>
</dbReference>
<proteinExistence type="predicted"/>
<evidence type="ECO:0000259" key="2">
    <source>
        <dbReference type="PROSITE" id="PS52044"/>
    </source>
</evidence>
<dbReference type="RefSeq" id="WP_009053428.1">
    <property type="nucleotide sequence ID" value="NZ_AJYA01000004.1"/>
</dbReference>
<dbReference type="OrthoDB" id="850705at2"/>
<sequence>MENAGGAVPAASSKRYALRGLSGQQRLAKLRPGIAQSWDGLELRQERDIHVAICYIQSGQALTAFYADDTLLDHKVFRAYMVRKKQGKSQLKHLKTKGKSRAGSRIRLAETQRFLREIHARMAEYEAEYRVDRIAFHCSALLLPHFFAQGASFVKEDPRIRLLDDTVEKPGFAFLTDIWAQARYPELRYFPAHADTLGLSGNGGSTKLLGENAVDALPATLQADAKEQKKSSSTSLDEEDEDW</sequence>
<protein>
    <recommendedName>
        <fullName evidence="2">VLRF1 domain-containing protein</fullName>
    </recommendedName>
</protein>
<keyword evidence="4" id="KW-1185">Reference proteome</keyword>
<evidence type="ECO:0000256" key="1">
    <source>
        <dbReference type="SAM" id="MobiDB-lite"/>
    </source>
</evidence>
<dbReference type="AlphaFoldDB" id="I5C9P7"/>
<evidence type="ECO:0000313" key="4">
    <source>
        <dbReference type="Proteomes" id="UP000005551"/>
    </source>
</evidence>
<reference evidence="3 4" key="1">
    <citation type="submission" date="2012-05" db="EMBL/GenBank/DDBJ databases">
        <title>Genome sequence of Nitritalea halalkaliphila LW7.</title>
        <authorList>
            <person name="Jangir P.K."/>
            <person name="Singh A."/>
            <person name="Shivaji S."/>
            <person name="Sharma R."/>
        </authorList>
    </citation>
    <scope>NUCLEOTIDE SEQUENCE [LARGE SCALE GENOMIC DNA]</scope>
    <source>
        <strain evidence="3 4">LW7</strain>
    </source>
</reference>